<accession>A0AAV5KPT0</accession>
<evidence type="ECO:0000256" key="8">
    <source>
        <dbReference type="ARBA" id="ARBA00022824"/>
    </source>
</evidence>
<dbReference type="PANTHER" id="PTHR21528">
    <property type="entry name" value="DEHYDRODOLICHYL DIPHOSPHATE SYNTHASE COMPLEX SUBUNIT NUS1"/>
    <property type="match status" value="1"/>
</dbReference>
<dbReference type="InterPro" id="IPR036424">
    <property type="entry name" value="UPP_synth-like_sf"/>
</dbReference>
<keyword evidence="7" id="KW-0812">Transmembrane</keyword>
<keyword evidence="9" id="KW-0460">Magnesium</keyword>
<evidence type="ECO:0000256" key="5">
    <source>
        <dbReference type="ARBA" id="ARBA00012596"/>
    </source>
</evidence>
<evidence type="ECO:0000256" key="11">
    <source>
        <dbReference type="ARBA" id="ARBA00023136"/>
    </source>
</evidence>
<keyword evidence="6" id="KW-0808">Transferase</keyword>
<evidence type="ECO:0000256" key="1">
    <source>
        <dbReference type="ARBA" id="ARBA00001946"/>
    </source>
</evidence>
<keyword evidence="8" id="KW-0256">Endoplasmic reticulum</keyword>
<keyword evidence="11" id="KW-0472">Membrane</keyword>
<sequence>MTDALKAVGCIGLEPDLLLVYGPARCHLGFPAWRIRYTEIVHMGPLESMRYGSLKKAIHKFTMVHQNYGK</sequence>
<dbReference type="PANTHER" id="PTHR21528:SF0">
    <property type="entry name" value="DEHYDRODOLICHYL DIPHOSPHATE SYNTHASE COMPLEX SUBUNIT NUS1"/>
    <property type="match status" value="1"/>
</dbReference>
<proteinExistence type="inferred from homology"/>
<gene>
    <name evidence="13" type="ORF">SLEP1_g35855</name>
</gene>
<dbReference type="GO" id="GO:0045547">
    <property type="term" value="F:ditrans,polycis-polyprenyl diphosphate synthase [(2E,6E)-farnesyl diphosphate specific] activity"/>
    <property type="evidence" value="ECO:0007669"/>
    <property type="project" value="UniProtKB-EC"/>
</dbReference>
<evidence type="ECO:0000313" key="14">
    <source>
        <dbReference type="Proteomes" id="UP001054252"/>
    </source>
</evidence>
<evidence type="ECO:0000256" key="12">
    <source>
        <dbReference type="ARBA" id="ARBA00047353"/>
    </source>
</evidence>
<name>A0AAV5KPT0_9ROSI</name>
<comment type="similarity">
    <text evidence="4">Belongs to the UPP synthase family.</text>
</comment>
<comment type="subcellular location">
    <subcellularLocation>
        <location evidence="2">Endoplasmic reticulum membrane</location>
    </subcellularLocation>
</comment>
<comment type="caution">
    <text evidence="13">The sequence shown here is derived from an EMBL/GenBank/DDBJ whole genome shotgun (WGS) entry which is preliminary data.</text>
</comment>
<dbReference type="GO" id="GO:1904423">
    <property type="term" value="C:dehydrodolichyl diphosphate synthase complex"/>
    <property type="evidence" value="ECO:0007669"/>
    <property type="project" value="InterPro"/>
</dbReference>
<comment type="pathway">
    <text evidence="3">Protein modification; protein glycosylation.</text>
</comment>
<evidence type="ECO:0000256" key="6">
    <source>
        <dbReference type="ARBA" id="ARBA00022679"/>
    </source>
</evidence>
<evidence type="ECO:0000256" key="3">
    <source>
        <dbReference type="ARBA" id="ARBA00004922"/>
    </source>
</evidence>
<dbReference type="Proteomes" id="UP001054252">
    <property type="component" value="Unassembled WGS sequence"/>
</dbReference>
<keyword evidence="14" id="KW-1185">Reference proteome</keyword>
<comment type="catalytic activity">
    <reaction evidence="12">
        <text>n isopentenyl diphosphate + (2E,6E)-farnesyl diphosphate = a di-trans,poly-cis-polyprenyl diphosphate + n diphosphate</text>
        <dbReference type="Rhea" id="RHEA:53008"/>
        <dbReference type="Rhea" id="RHEA-COMP:19494"/>
        <dbReference type="ChEBI" id="CHEBI:33019"/>
        <dbReference type="ChEBI" id="CHEBI:128769"/>
        <dbReference type="ChEBI" id="CHEBI:136960"/>
        <dbReference type="ChEBI" id="CHEBI:175763"/>
        <dbReference type="EC" id="2.5.1.87"/>
    </reaction>
</comment>
<keyword evidence="10" id="KW-1133">Transmembrane helix</keyword>
<reference evidence="13 14" key="1">
    <citation type="journal article" date="2021" name="Commun. Biol.">
        <title>The genome of Shorea leprosula (Dipterocarpaceae) highlights the ecological relevance of drought in aseasonal tropical rainforests.</title>
        <authorList>
            <person name="Ng K.K.S."/>
            <person name="Kobayashi M.J."/>
            <person name="Fawcett J.A."/>
            <person name="Hatakeyama M."/>
            <person name="Paape T."/>
            <person name="Ng C.H."/>
            <person name="Ang C.C."/>
            <person name="Tnah L.H."/>
            <person name="Lee C.T."/>
            <person name="Nishiyama T."/>
            <person name="Sese J."/>
            <person name="O'Brien M.J."/>
            <person name="Copetti D."/>
            <person name="Mohd Noor M.I."/>
            <person name="Ong R.C."/>
            <person name="Putra M."/>
            <person name="Sireger I.Z."/>
            <person name="Indrioko S."/>
            <person name="Kosugi Y."/>
            <person name="Izuno A."/>
            <person name="Isagi Y."/>
            <person name="Lee S.L."/>
            <person name="Shimizu K.K."/>
        </authorList>
    </citation>
    <scope>NUCLEOTIDE SEQUENCE [LARGE SCALE GENOMIC DNA]</scope>
    <source>
        <strain evidence="13">214</strain>
    </source>
</reference>
<dbReference type="GO" id="GO:0005789">
    <property type="term" value="C:endoplasmic reticulum membrane"/>
    <property type="evidence" value="ECO:0007669"/>
    <property type="project" value="UniProtKB-SubCell"/>
</dbReference>
<dbReference type="InterPro" id="IPR038887">
    <property type="entry name" value="Nus1/NgBR"/>
</dbReference>
<evidence type="ECO:0000256" key="9">
    <source>
        <dbReference type="ARBA" id="ARBA00022842"/>
    </source>
</evidence>
<dbReference type="AlphaFoldDB" id="A0AAV5KPT0"/>
<organism evidence="13 14">
    <name type="scientific">Rubroshorea leprosula</name>
    <dbReference type="NCBI Taxonomy" id="152421"/>
    <lineage>
        <taxon>Eukaryota</taxon>
        <taxon>Viridiplantae</taxon>
        <taxon>Streptophyta</taxon>
        <taxon>Embryophyta</taxon>
        <taxon>Tracheophyta</taxon>
        <taxon>Spermatophyta</taxon>
        <taxon>Magnoliopsida</taxon>
        <taxon>eudicotyledons</taxon>
        <taxon>Gunneridae</taxon>
        <taxon>Pentapetalae</taxon>
        <taxon>rosids</taxon>
        <taxon>malvids</taxon>
        <taxon>Malvales</taxon>
        <taxon>Dipterocarpaceae</taxon>
        <taxon>Rubroshorea</taxon>
    </lineage>
</organism>
<dbReference type="EC" id="2.5.1.87" evidence="5"/>
<evidence type="ECO:0000256" key="4">
    <source>
        <dbReference type="ARBA" id="ARBA00005432"/>
    </source>
</evidence>
<dbReference type="Gene3D" id="3.40.1180.10">
    <property type="entry name" value="Decaprenyl diphosphate synthase-like"/>
    <property type="match status" value="1"/>
</dbReference>
<protein>
    <recommendedName>
        <fullName evidence="5">ditrans,polycis-polyprenyl diphosphate synthase [(2E,6E)-farnesyldiphosphate specific]</fullName>
        <ecNumber evidence="5">2.5.1.87</ecNumber>
    </recommendedName>
</protein>
<evidence type="ECO:0000313" key="13">
    <source>
        <dbReference type="EMBL" id="GKV26579.1"/>
    </source>
</evidence>
<evidence type="ECO:0000256" key="10">
    <source>
        <dbReference type="ARBA" id="ARBA00022989"/>
    </source>
</evidence>
<evidence type="ECO:0000256" key="2">
    <source>
        <dbReference type="ARBA" id="ARBA00004586"/>
    </source>
</evidence>
<dbReference type="SUPFAM" id="SSF64005">
    <property type="entry name" value="Undecaprenyl diphosphate synthase"/>
    <property type="match status" value="1"/>
</dbReference>
<evidence type="ECO:0000256" key="7">
    <source>
        <dbReference type="ARBA" id="ARBA00022692"/>
    </source>
</evidence>
<comment type="cofactor">
    <cofactor evidence="1">
        <name>Mg(2+)</name>
        <dbReference type="ChEBI" id="CHEBI:18420"/>
    </cofactor>
</comment>
<dbReference type="EMBL" id="BPVZ01000072">
    <property type="protein sequence ID" value="GKV26579.1"/>
    <property type="molecule type" value="Genomic_DNA"/>
</dbReference>